<dbReference type="GO" id="GO:0015031">
    <property type="term" value="P:protein transport"/>
    <property type="evidence" value="ECO:0007669"/>
    <property type="project" value="UniProtKB-KW"/>
</dbReference>
<accession>A0A059BEW7</accession>
<evidence type="ECO:0000256" key="12">
    <source>
        <dbReference type="SAM" id="Phobius"/>
    </source>
</evidence>
<evidence type="ECO:0000256" key="6">
    <source>
        <dbReference type="ARBA" id="ARBA00022824"/>
    </source>
</evidence>
<evidence type="ECO:0000256" key="7">
    <source>
        <dbReference type="ARBA" id="ARBA00022892"/>
    </source>
</evidence>
<dbReference type="SUPFAM" id="SSF50998">
    <property type="entry name" value="Quinoprotein alcohol dehydrogenase-like"/>
    <property type="match status" value="1"/>
</dbReference>
<evidence type="ECO:0000256" key="1">
    <source>
        <dbReference type="ARBA" id="ARBA00004389"/>
    </source>
</evidence>
<dbReference type="Pfam" id="PF00400">
    <property type="entry name" value="WD40"/>
    <property type="match status" value="2"/>
</dbReference>
<dbReference type="EMBL" id="KK198759">
    <property type="protein sequence ID" value="KCW64584.1"/>
    <property type="molecule type" value="Genomic_DNA"/>
</dbReference>
<keyword evidence="3" id="KW-0853">WD repeat</keyword>
<keyword evidence="2" id="KW-0813">Transport</keyword>
<proteinExistence type="predicted"/>
<protein>
    <recommendedName>
        <fullName evidence="14">Anaphase-promoting complex subunit 4 WD40 domain-containing protein</fullName>
    </recommendedName>
</protein>
<dbReference type="GO" id="GO:0005085">
    <property type="term" value="F:guanyl-nucleotide exchange factor activity"/>
    <property type="evidence" value="ECO:0007669"/>
    <property type="project" value="InterPro"/>
</dbReference>
<dbReference type="SMART" id="SM00320">
    <property type="entry name" value="WD40"/>
    <property type="match status" value="4"/>
</dbReference>
<dbReference type="PANTHER" id="PTHR23284">
    <property type="entry name" value="PROLACTIN REGULATORY ELEMENT BINDING PROTEIN"/>
    <property type="match status" value="1"/>
</dbReference>
<evidence type="ECO:0000256" key="5">
    <source>
        <dbReference type="ARBA" id="ARBA00022737"/>
    </source>
</evidence>
<dbReference type="PANTHER" id="PTHR23284:SF0">
    <property type="entry name" value="PROLACTIN REGULATORY ELEMENT-BINDING PROTEIN"/>
    <property type="match status" value="1"/>
</dbReference>
<keyword evidence="9 12" id="KW-1133">Transmembrane helix</keyword>
<evidence type="ECO:0000256" key="11">
    <source>
        <dbReference type="SAM" id="MobiDB-lite"/>
    </source>
</evidence>
<name>A0A059BEW7_EUCGR</name>
<evidence type="ECO:0000256" key="3">
    <source>
        <dbReference type="ARBA" id="ARBA00022574"/>
    </source>
</evidence>
<gene>
    <name evidence="13" type="ORF">EUGRSUZ_G02182</name>
</gene>
<feature type="transmembrane region" description="Helical" evidence="12">
    <location>
        <begin position="376"/>
        <end position="392"/>
    </location>
</feature>
<evidence type="ECO:0000256" key="2">
    <source>
        <dbReference type="ARBA" id="ARBA00022448"/>
    </source>
</evidence>
<keyword evidence="8" id="KW-0653">Protein transport</keyword>
<reference evidence="13" key="1">
    <citation type="submission" date="2013-07" db="EMBL/GenBank/DDBJ databases">
        <title>The genome of Eucalyptus grandis.</title>
        <authorList>
            <person name="Schmutz J."/>
            <person name="Hayes R."/>
            <person name="Myburg A."/>
            <person name="Tuskan G."/>
            <person name="Grattapaglia D."/>
            <person name="Rokhsar D.S."/>
        </authorList>
    </citation>
    <scope>NUCLEOTIDE SEQUENCE</scope>
    <source>
        <tissue evidence="13">Leaf extractions</tissue>
    </source>
</reference>
<dbReference type="GO" id="GO:0005789">
    <property type="term" value="C:endoplasmic reticulum membrane"/>
    <property type="evidence" value="ECO:0000318"/>
    <property type="project" value="GO_Central"/>
</dbReference>
<dbReference type="STRING" id="71139.A0A059BEW7"/>
<dbReference type="AlphaFoldDB" id="A0A059BEW7"/>
<feature type="region of interest" description="Disordered" evidence="11">
    <location>
        <begin position="32"/>
        <end position="53"/>
    </location>
</feature>
<organism evidence="13">
    <name type="scientific">Eucalyptus grandis</name>
    <name type="common">Flooded gum</name>
    <dbReference type="NCBI Taxonomy" id="71139"/>
    <lineage>
        <taxon>Eukaryota</taxon>
        <taxon>Viridiplantae</taxon>
        <taxon>Streptophyta</taxon>
        <taxon>Embryophyta</taxon>
        <taxon>Tracheophyta</taxon>
        <taxon>Spermatophyta</taxon>
        <taxon>Magnoliopsida</taxon>
        <taxon>eudicotyledons</taxon>
        <taxon>Gunneridae</taxon>
        <taxon>Pentapetalae</taxon>
        <taxon>rosids</taxon>
        <taxon>malvids</taxon>
        <taxon>Myrtales</taxon>
        <taxon>Myrtaceae</taxon>
        <taxon>Myrtoideae</taxon>
        <taxon>Eucalypteae</taxon>
        <taxon>Eucalyptus</taxon>
    </lineage>
</organism>
<evidence type="ECO:0000256" key="9">
    <source>
        <dbReference type="ARBA" id="ARBA00022989"/>
    </source>
</evidence>
<dbReference type="GO" id="GO:0006888">
    <property type="term" value="P:endoplasmic reticulum to Golgi vesicle-mediated transport"/>
    <property type="evidence" value="ECO:0000318"/>
    <property type="project" value="GO_Central"/>
</dbReference>
<feature type="compositionally biased region" description="Basic and acidic residues" evidence="11">
    <location>
        <begin position="36"/>
        <end position="45"/>
    </location>
</feature>
<keyword evidence="6" id="KW-0256">Endoplasmic reticulum</keyword>
<dbReference type="Gramene" id="KCW64584">
    <property type="protein sequence ID" value="KCW64584"/>
    <property type="gene ID" value="EUGRSUZ_G02182"/>
</dbReference>
<keyword evidence="4 12" id="KW-0812">Transmembrane</keyword>
<keyword evidence="5" id="KW-0677">Repeat</keyword>
<dbReference type="FunCoup" id="A0A059BEW7">
    <property type="interactions" value="3861"/>
</dbReference>
<comment type="subcellular location">
    <subcellularLocation>
        <location evidence="1">Endoplasmic reticulum membrane</location>
        <topology evidence="1">Single-pass membrane protein</topology>
    </subcellularLocation>
</comment>
<dbReference type="InterPro" id="IPR015943">
    <property type="entry name" value="WD40/YVTN_repeat-like_dom_sf"/>
</dbReference>
<evidence type="ECO:0000313" key="13">
    <source>
        <dbReference type="EMBL" id="KCW64584.1"/>
    </source>
</evidence>
<dbReference type="GO" id="GO:0003400">
    <property type="term" value="P:regulation of COPII vesicle coating"/>
    <property type="evidence" value="ECO:0000318"/>
    <property type="project" value="GO_Central"/>
</dbReference>
<evidence type="ECO:0000256" key="4">
    <source>
        <dbReference type="ARBA" id="ARBA00022692"/>
    </source>
</evidence>
<dbReference type="FunFam" id="2.130.10.10:FF:000612">
    <property type="entry name" value="SEC12-like protein 2"/>
    <property type="match status" value="1"/>
</dbReference>
<dbReference type="InterPro" id="IPR001680">
    <property type="entry name" value="WD40_rpt"/>
</dbReference>
<dbReference type="InterPro" id="IPR045260">
    <property type="entry name" value="Sec12-like"/>
</dbReference>
<keyword evidence="10 12" id="KW-0472">Membrane</keyword>
<evidence type="ECO:0000256" key="10">
    <source>
        <dbReference type="ARBA" id="ARBA00023136"/>
    </source>
</evidence>
<dbReference type="OMA" id="YYVQPRI"/>
<dbReference type="InterPro" id="IPR011047">
    <property type="entry name" value="Quinoprotein_ADH-like_sf"/>
</dbReference>
<dbReference type="Gene3D" id="2.130.10.10">
    <property type="entry name" value="YVTN repeat-like/Quinoprotein amine dehydrogenase"/>
    <property type="match status" value="1"/>
</dbReference>
<sequence length="408" mass="43593">MAKGKLRDTQKYGVPLYGAAWAPLDRIRRRLRSRRPPAEAEREADGGGGDAADRGCVVLAGGGGEGKSGIPNAVLVAEYDFASGSLSEQPVTKIGTGSELPYRMAVHPQGDGVLCASPKGCRWFEWEDPENAEDHKLGLRKSEKVLGQLENAIQQLALVFSHDGSLLAAGDEGEDGKVMVFKWPSMDIILNEAQGSSLRDLAFRISVQHTPHCSLDGKFLVSLGDSGPCRVWDLISSVAKASLPKEDGEKFRFCRFSQSSDGTQVLFVAAVTGRGASILTWNTSSWKRIGSKHVARVPVIAFNVSADGKLVAVGTEGGDIVILNSSSMKTQTVVKKAHIGFVTALAFSHDSRAIVSASMDSSATVTQVQGAGGSRLWLIVFIVLLAIAAEFMRRWGLFPLKAIVDAGK</sequence>
<evidence type="ECO:0008006" key="14">
    <source>
        <dbReference type="Google" id="ProtNLM"/>
    </source>
</evidence>
<keyword evidence="7" id="KW-0931">ER-Golgi transport</keyword>
<dbReference type="InParanoid" id="A0A059BEW7"/>
<evidence type="ECO:0000256" key="8">
    <source>
        <dbReference type="ARBA" id="ARBA00022927"/>
    </source>
</evidence>